<comment type="caution">
    <text evidence="2">The sequence shown here is derived from an EMBL/GenBank/DDBJ whole genome shotgun (WGS) entry which is preliminary data.</text>
</comment>
<sequence length="121" mass="12311">MSTEAILGWVIIAGFGYIIGEYTDLFAYLIMYPKKAAKKIFGAATVDRLLGAGGLVGGLWAGPVIWELGATALAGLAGGAAGVIAIDSLGFELTNGELLAVGVVAVLAWMFASASATEDDD</sequence>
<accession>A0A081EWI1</accession>
<evidence type="ECO:0000313" key="2">
    <source>
        <dbReference type="EMBL" id="KDS91769.1"/>
    </source>
</evidence>
<proteinExistence type="predicted"/>
<evidence type="ECO:0000256" key="1">
    <source>
        <dbReference type="SAM" id="Phobius"/>
    </source>
</evidence>
<dbReference type="Proteomes" id="UP000053331">
    <property type="component" value="Unassembled WGS sequence"/>
</dbReference>
<feature type="transmembrane region" description="Helical" evidence="1">
    <location>
        <begin position="98"/>
        <end position="116"/>
    </location>
</feature>
<keyword evidence="1" id="KW-0472">Membrane</keyword>
<name>A0A081EWI1_9EURY</name>
<dbReference type="AlphaFoldDB" id="A0A081EWI1"/>
<gene>
    <name evidence="2" type="ORF">FK85_19345</name>
</gene>
<feature type="transmembrane region" description="Helical" evidence="1">
    <location>
        <begin position="68"/>
        <end position="86"/>
    </location>
</feature>
<organism evidence="2 3">
    <name type="scientific">Halorubrum saccharovorum</name>
    <dbReference type="NCBI Taxonomy" id="2248"/>
    <lineage>
        <taxon>Archaea</taxon>
        <taxon>Methanobacteriati</taxon>
        <taxon>Methanobacteriota</taxon>
        <taxon>Stenosarchaea group</taxon>
        <taxon>Halobacteria</taxon>
        <taxon>Halobacteriales</taxon>
        <taxon>Haloferacaceae</taxon>
        <taxon>Halorubrum</taxon>
    </lineage>
</organism>
<keyword evidence="1" id="KW-1133">Transmembrane helix</keyword>
<dbReference type="EMBL" id="JNFH02000010">
    <property type="protein sequence ID" value="KDS91769.1"/>
    <property type="molecule type" value="Genomic_DNA"/>
</dbReference>
<evidence type="ECO:0000313" key="3">
    <source>
        <dbReference type="Proteomes" id="UP000053331"/>
    </source>
</evidence>
<keyword evidence="1" id="KW-0812">Transmembrane</keyword>
<protein>
    <submittedName>
        <fullName evidence="2">Uncharacterized protein</fullName>
    </submittedName>
</protein>
<reference evidence="2 3" key="1">
    <citation type="journal article" date="2015" name="Genome Announc.">
        <title>Draft genome sequence of a Halorubrum H3 strain isolated from the burlinskoye salt lake (Altai Krai, Russia).</title>
        <authorList>
            <person name="Rozanov A.S."/>
            <person name="Bryanskaya A.V."/>
            <person name="Malup T.K."/>
            <person name="Kotenko A.V."/>
            <person name="Peltek S.E."/>
        </authorList>
    </citation>
    <scope>NUCLEOTIDE SEQUENCE [LARGE SCALE GENOMIC DNA]</scope>
    <source>
        <strain evidence="2 3">H3</strain>
    </source>
</reference>
<feature type="transmembrane region" description="Helical" evidence="1">
    <location>
        <begin position="6"/>
        <end position="28"/>
    </location>
</feature>
<keyword evidence="3" id="KW-1185">Reference proteome</keyword>
<dbReference type="OrthoDB" id="330473at2157"/>